<comment type="caution">
    <text evidence="5">The sequence shown here is derived from an EMBL/GenBank/DDBJ whole genome shotgun (WGS) entry which is preliminary data.</text>
</comment>
<dbReference type="InterPro" id="IPR015813">
    <property type="entry name" value="Pyrv/PenolPyrv_kinase-like_dom"/>
</dbReference>
<dbReference type="GO" id="GO:0046872">
    <property type="term" value="F:metal ion binding"/>
    <property type="evidence" value="ECO:0007669"/>
    <property type="project" value="UniProtKB-KW"/>
</dbReference>
<dbReference type="InterPro" id="IPR050251">
    <property type="entry name" value="HpcH-HpaI_aldolase"/>
</dbReference>
<reference evidence="5 6" key="1">
    <citation type="journal article" date="2014" name="Nature">
        <title>An environmental bacterial taxon with a large and distinct metabolic repertoire.</title>
        <authorList>
            <person name="Wilson M.C."/>
            <person name="Mori T."/>
            <person name="Ruckert C."/>
            <person name="Uria A.R."/>
            <person name="Helf M.J."/>
            <person name="Takada K."/>
            <person name="Gernert C."/>
            <person name="Steffens U.A."/>
            <person name="Heycke N."/>
            <person name="Schmitt S."/>
            <person name="Rinke C."/>
            <person name="Helfrich E.J."/>
            <person name="Brachmann A.O."/>
            <person name="Gurgui C."/>
            <person name="Wakimoto T."/>
            <person name="Kracht M."/>
            <person name="Crusemann M."/>
            <person name="Hentschel U."/>
            <person name="Abe I."/>
            <person name="Matsunaga S."/>
            <person name="Kalinowski J."/>
            <person name="Takeyama H."/>
            <person name="Piel J."/>
        </authorList>
    </citation>
    <scope>NUCLEOTIDE SEQUENCE [LARGE SCALE GENOMIC DNA]</scope>
    <source>
        <strain evidence="6">TSY2</strain>
    </source>
</reference>
<accession>W4MA96</accession>
<dbReference type="InterPro" id="IPR005000">
    <property type="entry name" value="Aldolase/citrate-lyase_domain"/>
</dbReference>
<proteinExistence type="inferred from homology"/>
<evidence type="ECO:0000256" key="1">
    <source>
        <dbReference type="ARBA" id="ARBA00005568"/>
    </source>
</evidence>
<evidence type="ECO:0000256" key="3">
    <source>
        <dbReference type="ARBA" id="ARBA00023239"/>
    </source>
</evidence>
<dbReference type="GO" id="GO:0005737">
    <property type="term" value="C:cytoplasm"/>
    <property type="evidence" value="ECO:0007669"/>
    <property type="project" value="TreeGrafter"/>
</dbReference>
<dbReference type="Gene3D" id="3.20.20.60">
    <property type="entry name" value="Phosphoenolpyruvate-binding domains"/>
    <property type="match status" value="1"/>
</dbReference>
<gene>
    <name evidence="5" type="ORF">ETSY2_16375</name>
</gene>
<dbReference type="Pfam" id="PF03328">
    <property type="entry name" value="HpcH_HpaI"/>
    <property type="match status" value="1"/>
</dbReference>
<name>W4MA96_9BACT</name>
<dbReference type="InterPro" id="IPR040442">
    <property type="entry name" value="Pyrv_kinase-like_dom_sf"/>
</dbReference>
<dbReference type="HOGENOM" id="CLU_1018147_0_0_7"/>
<evidence type="ECO:0000313" key="6">
    <source>
        <dbReference type="Proteomes" id="UP000019140"/>
    </source>
</evidence>
<evidence type="ECO:0000259" key="4">
    <source>
        <dbReference type="Pfam" id="PF03328"/>
    </source>
</evidence>
<dbReference type="AlphaFoldDB" id="W4MA96"/>
<dbReference type="SUPFAM" id="SSF51621">
    <property type="entry name" value="Phosphoenolpyruvate/pyruvate domain"/>
    <property type="match status" value="1"/>
</dbReference>
<dbReference type="Proteomes" id="UP000019140">
    <property type="component" value="Unassembled WGS sequence"/>
</dbReference>
<protein>
    <recommendedName>
        <fullName evidence="4">HpcH/HpaI aldolase/citrate lyase domain-containing protein</fullName>
    </recommendedName>
</protein>
<dbReference type="PANTHER" id="PTHR30502:SF0">
    <property type="entry name" value="PHOSPHOENOLPYRUVATE CARBOXYLASE FAMILY PROTEIN"/>
    <property type="match status" value="1"/>
</dbReference>
<dbReference type="EMBL" id="AZHX01000665">
    <property type="protein sequence ID" value="ETX06562.1"/>
    <property type="molecule type" value="Genomic_DNA"/>
</dbReference>
<dbReference type="GO" id="GO:0016832">
    <property type="term" value="F:aldehyde-lyase activity"/>
    <property type="evidence" value="ECO:0007669"/>
    <property type="project" value="TreeGrafter"/>
</dbReference>
<keyword evidence="3" id="KW-0456">Lyase</keyword>
<organism evidence="5 6">
    <name type="scientific">Candidatus Entotheonella gemina</name>
    <dbReference type="NCBI Taxonomy" id="1429439"/>
    <lineage>
        <taxon>Bacteria</taxon>
        <taxon>Pseudomonadati</taxon>
        <taxon>Nitrospinota/Tectimicrobiota group</taxon>
        <taxon>Candidatus Tectimicrobiota</taxon>
        <taxon>Candidatus Entotheonellia</taxon>
        <taxon>Candidatus Entotheonellales</taxon>
        <taxon>Candidatus Entotheonellaceae</taxon>
        <taxon>Candidatus Entotheonella</taxon>
    </lineage>
</organism>
<keyword evidence="6" id="KW-1185">Reference proteome</keyword>
<evidence type="ECO:0000313" key="5">
    <source>
        <dbReference type="EMBL" id="ETX06562.1"/>
    </source>
</evidence>
<feature type="domain" description="HpcH/HpaI aldolase/citrate lyase" evidence="4">
    <location>
        <begin position="28"/>
        <end position="244"/>
    </location>
</feature>
<sequence>MLFPTDMNDRLLTNFRSGTPSLCAYVFSHPNLVEVAGLAGFDCFMADMMFTALDWDEIAHLIRAARGTGISPMIRVQTYPWTDGTDTRTVSDVARALSLGATAVTISIASAEHMRSLLRLRSDWHRMIHLRRFANAAQFPSFAERVEAETLIVPTVESEGALEDLEAIFALDGIELVWLAAGDLTKILGVPFQYEHRKILDVVERAVKMGERHGAGVMYNLGLDSPDFESLVSAARRFFDLGVRVVGVDAVEWHLQMALSYIRQQTLGITEPT</sequence>
<dbReference type="PANTHER" id="PTHR30502">
    <property type="entry name" value="2-KETO-3-DEOXY-L-RHAMNONATE ALDOLASE"/>
    <property type="match status" value="1"/>
</dbReference>
<evidence type="ECO:0000256" key="2">
    <source>
        <dbReference type="ARBA" id="ARBA00022723"/>
    </source>
</evidence>
<keyword evidence="2" id="KW-0479">Metal-binding</keyword>
<comment type="similarity">
    <text evidence="1">Belongs to the HpcH/HpaI aldolase family.</text>
</comment>